<evidence type="ECO:0000313" key="2">
    <source>
        <dbReference type="Proteomes" id="UP000182101"/>
    </source>
</evidence>
<dbReference type="Proteomes" id="UP000182101">
    <property type="component" value="Plasmid pAMCP48-600"/>
</dbReference>
<dbReference type="EMBL" id="CP018025">
    <property type="protein sequence ID" value="APD92134.1"/>
    <property type="molecule type" value="Genomic_DNA"/>
</dbReference>
<organism evidence="1 2">
    <name type="scientific">Alteromonas mediterranea</name>
    <dbReference type="NCBI Taxonomy" id="314275"/>
    <lineage>
        <taxon>Bacteria</taxon>
        <taxon>Pseudomonadati</taxon>
        <taxon>Pseudomonadota</taxon>
        <taxon>Gammaproteobacteria</taxon>
        <taxon>Alteromonadales</taxon>
        <taxon>Alteromonadaceae</taxon>
        <taxon>Alteromonas/Salinimonas group</taxon>
        <taxon>Alteromonas</taxon>
    </lineage>
</organism>
<dbReference type="AlphaFoldDB" id="A0AAC9NTS4"/>
<dbReference type="RefSeq" id="WP_071960744.1">
    <property type="nucleotide sequence ID" value="NZ_CP018025.1"/>
</dbReference>
<reference evidence="1 2" key="1">
    <citation type="submission" date="2016-11" db="EMBL/GenBank/DDBJ databases">
        <title>Networking in microbes: conjugative elements and plasmids in the genus Alteromonas.</title>
        <authorList>
            <person name="Lopez-Perez M."/>
            <person name="Ramon-Marco N."/>
            <person name="Rodriguez-Valera F."/>
        </authorList>
    </citation>
    <scope>NUCLEOTIDE SEQUENCE [LARGE SCALE GENOMIC DNA]</scope>
    <source>
        <strain evidence="1 2">CP48</strain>
        <plasmid evidence="2">pamcp48-600</plasmid>
    </source>
</reference>
<evidence type="ECO:0000313" key="1">
    <source>
        <dbReference type="EMBL" id="APD92134.1"/>
    </source>
</evidence>
<name>A0AAC9NTS4_9ALTE</name>
<geneLocation type="plasmid" evidence="2">
    <name>pamcp48-600</name>
</geneLocation>
<gene>
    <name evidence="1" type="ORF">BM524_19630</name>
</gene>
<sequence length="127" mass="14766">MEFTVGRNYANVTVDENSSQRHLSVMVCPDDYQNIRYGGTISLQRATEAEEGYLSYFRKNPLYRERFEDSWVYTSNEKTLAAFVQGDVVYIVMISPKEPLFIKRDACMFDGDFELSRFLIEKTQGTD</sequence>
<protein>
    <submittedName>
        <fullName evidence="1">Uncharacterized protein</fullName>
    </submittedName>
</protein>
<accession>A0AAC9NTS4</accession>
<keyword evidence="1" id="KW-0614">Plasmid</keyword>
<proteinExistence type="predicted"/>